<evidence type="ECO:0000313" key="4">
    <source>
        <dbReference type="Proteomes" id="UP000559256"/>
    </source>
</evidence>
<feature type="region of interest" description="Disordered" evidence="1">
    <location>
        <begin position="1"/>
        <end position="22"/>
    </location>
</feature>
<evidence type="ECO:0000256" key="1">
    <source>
        <dbReference type="SAM" id="MobiDB-lite"/>
    </source>
</evidence>
<organism evidence="3 4">
    <name type="scientific">Tetrapyrgos nigripes</name>
    <dbReference type="NCBI Taxonomy" id="182062"/>
    <lineage>
        <taxon>Eukaryota</taxon>
        <taxon>Fungi</taxon>
        <taxon>Dikarya</taxon>
        <taxon>Basidiomycota</taxon>
        <taxon>Agaricomycotina</taxon>
        <taxon>Agaricomycetes</taxon>
        <taxon>Agaricomycetidae</taxon>
        <taxon>Agaricales</taxon>
        <taxon>Marasmiineae</taxon>
        <taxon>Marasmiaceae</taxon>
        <taxon>Tetrapyrgos</taxon>
    </lineage>
</organism>
<sequence>MSTTTSKPALPPVRRVVTGHTTDGKSTVIRDEVQPPQFWSPGSINAIYDIGRTETIPANIDSEITTGEFIDEIATSKGHVGSTGAVFRSFDFAPGAVIPFHRTVSMDFGVIVKGQIVLQLDDDKKVTLNQGDAVVQRGTIHNWRNETDEWTRIFFVVMGAHPININGEELKEEWRKPK</sequence>
<dbReference type="Gene3D" id="2.60.120.10">
    <property type="entry name" value="Jelly Rolls"/>
    <property type="match status" value="1"/>
</dbReference>
<dbReference type="Gene3D" id="2.20.70.150">
    <property type="match status" value="1"/>
</dbReference>
<dbReference type="Proteomes" id="UP000559256">
    <property type="component" value="Unassembled WGS sequence"/>
</dbReference>
<proteinExistence type="predicted"/>
<evidence type="ECO:0000313" key="3">
    <source>
        <dbReference type="EMBL" id="KAF5370307.1"/>
    </source>
</evidence>
<name>A0A8H5GSQ3_9AGAR</name>
<accession>A0A8H5GSQ3</accession>
<evidence type="ECO:0000259" key="2">
    <source>
        <dbReference type="Pfam" id="PF07883"/>
    </source>
</evidence>
<dbReference type="CDD" id="cd02231">
    <property type="entry name" value="cupin_BLL6423-like"/>
    <property type="match status" value="1"/>
</dbReference>
<dbReference type="InterPro" id="IPR011051">
    <property type="entry name" value="RmlC_Cupin_sf"/>
</dbReference>
<dbReference type="SUPFAM" id="SSF51182">
    <property type="entry name" value="RmlC-like cupins"/>
    <property type="match status" value="1"/>
</dbReference>
<keyword evidence="4" id="KW-1185">Reference proteome</keyword>
<gene>
    <name evidence="3" type="ORF">D9758_006888</name>
</gene>
<reference evidence="3 4" key="1">
    <citation type="journal article" date="2020" name="ISME J.">
        <title>Uncovering the hidden diversity of litter-decomposition mechanisms in mushroom-forming fungi.</title>
        <authorList>
            <person name="Floudas D."/>
            <person name="Bentzer J."/>
            <person name="Ahren D."/>
            <person name="Johansson T."/>
            <person name="Persson P."/>
            <person name="Tunlid A."/>
        </authorList>
    </citation>
    <scope>NUCLEOTIDE SEQUENCE [LARGE SCALE GENOMIC DNA]</scope>
    <source>
        <strain evidence="3 4">CBS 291.85</strain>
    </source>
</reference>
<dbReference type="InterPro" id="IPR014710">
    <property type="entry name" value="RmlC-like_jellyroll"/>
</dbReference>
<dbReference type="AlphaFoldDB" id="A0A8H5GSQ3"/>
<dbReference type="EMBL" id="JAACJM010000011">
    <property type="protein sequence ID" value="KAF5370307.1"/>
    <property type="molecule type" value="Genomic_DNA"/>
</dbReference>
<protein>
    <recommendedName>
        <fullName evidence="2">Cupin type-2 domain-containing protein</fullName>
    </recommendedName>
</protein>
<dbReference type="PANTHER" id="PTHR36156:SF2">
    <property type="entry name" value="CUPIN TYPE-2 DOMAIN-CONTAINING PROTEIN"/>
    <property type="match status" value="1"/>
</dbReference>
<comment type="caution">
    <text evidence="3">The sequence shown here is derived from an EMBL/GenBank/DDBJ whole genome shotgun (WGS) entry which is preliminary data.</text>
</comment>
<dbReference type="Pfam" id="PF07883">
    <property type="entry name" value="Cupin_2"/>
    <property type="match status" value="1"/>
</dbReference>
<dbReference type="InterPro" id="IPR013096">
    <property type="entry name" value="Cupin_2"/>
</dbReference>
<dbReference type="InterPro" id="IPR047142">
    <property type="entry name" value="OryJ/VirC-like"/>
</dbReference>
<dbReference type="OrthoDB" id="5840532at2759"/>
<dbReference type="PANTHER" id="PTHR36156">
    <property type="entry name" value="SLR2101 PROTEIN"/>
    <property type="match status" value="1"/>
</dbReference>
<feature type="domain" description="Cupin type-2" evidence="2">
    <location>
        <begin position="90"/>
        <end position="156"/>
    </location>
</feature>